<feature type="compositionally biased region" description="Polar residues" evidence="2">
    <location>
        <begin position="21"/>
        <end position="37"/>
    </location>
</feature>
<feature type="region of interest" description="Disordered" evidence="2">
    <location>
        <begin position="1"/>
        <end position="91"/>
    </location>
</feature>
<accession>A0A444Z5Y4</accession>
<evidence type="ECO:0000256" key="1">
    <source>
        <dbReference type="SAM" id="Coils"/>
    </source>
</evidence>
<sequence length="467" mass="52551">MHLEKMPRVGRFTKKAREDTACQQPQVGGHAASTSQRADCPILPPNGSNTPTSSSLRPFRPSRTEPLPAPQASMNDVQNSEPDAEEVDPQADEVKLSVKEAMKPPNGRKAVLRFNSALQPVGDEAGLLSGVMGLLGSDYTKFPICERDWRKVRTRDKVYNEIVKEMFHFEEDSRGIIKRRIFKMLGRAWKETRNRLYHHCYDPELSLAANIENRPDGITADHWRKFLDYRNSEETQEKCKKNTENRSKQLYTHTGGSKSLARLGEEESERQGRIVSRGELYLLTHKRTNGSYIHDAARAIGERIEAIEQCDESSRLSSQNDSLAQALGKERLADGFEREEIQRVLLELQAELAAEKLKRKAVEDEVAAEKTKRDEVAAEKTKRQAVEDEVAAGKVRMQAMESALLCLLQGQGRKLPSDVATWMSALEGQNRKFPDRGGFKPPLYIATLILGFAAVVPAVLENCRKII</sequence>
<feature type="compositionally biased region" description="Acidic residues" evidence="2">
    <location>
        <begin position="82"/>
        <end position="91"/>
    </location>
</feature>
<dbReference type="PANTHER" id="PTHR33144:SF45">
    <property type="entry name" value="TRANSPOSASE TNP1_EN_SPM-LIKE DOMAIN-CONTAINING PROTEIN"/>
    <property type="match status" value="1"/>
</dbReference>
<evidence type="ECO:0000313" key="4">
    <source>
        <dbReference type="EMBL" id="RYR09582.1"/>
    </source>
</evidence>
<dbReference type="InterPro" id="IPR004252">
    <property type="entry name" value="Probable_transposase_24"/>
</dbReference>
<feature type="transmembrane region" description="Helical" evidence="3">
    <location>
        <begin position="442"/>
        <end position="460"/>
    </location>
</feature>
<keyword evidence="5" id="KW-1185">Reference proteome</keyword>
<feature type="compositionally biased region" description="Polar residues" evidence="2">
    <location>
        <begin position="248"/>
        <end position="257"/>
    </location>
</feature>
<dbReference type="Proteomes" id="UP000289738">
    <property type="component" value="Chromosome B05"/>
</dbReference>
<dbReference type="AlphaFoldDB" id="A0A444Z5Y4"/>
<keyword evidence="1" id="KW-0175">Coiled coil</keyword>
<dbReference type="PANTHER" id="PTHR33144">
    <property type="entry name" value="OS10G0409366 PROTEIN-RELATED"/>
    <property type="match status" value="1"/>
</dbReference>
<name>A0A444Z5Y4_ARAHY</name>
<feature type="compositionally biased region" description="Polar residues" evidence="2">
    <location>
        <begin position="72"/>
        <end position="81"/>
    </location>
</feature>
<evidence type="ECO:0000313" key="5">
    <source>
        <dbReference type="Proteomes" id="UP000289738"/>
    </source>
</evidence>
<dbReference type="Pfam" id="PF03004">
    <property type="entry name" value="Transposase_24"/>
    <property type="match status" value="1"/>
</dbReference>
<protein>
    <submittedName>
        <fullName evidence="4">Uncharacterized protein</fullName>
    </submittedName>
</protein>
<comment type="caution">
    <text evidence="4">The sequence shown here is derived from an EMBL/GenBank/DDBJ whole genome shotgun (WGS) entry which is preliminary data.</text>
</comment>
<gene>
    <name evidence="4" type="ORF">Ahy_B05g077950</name>
</gene>
<evidence type="ECO:0000256" key="3">
    <source>
        <dbReference type="SAM" id="Phobius"/>
    </source>
</evidence>
<feature type="compositionally biased region" description="Low complexity" evidence="2">
    <location>
        <begin position="45"/>
        <end position="55"/>
    </location>
</feature>
<reference evidence="4 5" key="1">
    <citation type="submission" date="2019-01" db="EMBL/GenBank/DDBJ databases">
        <title>Sequencing of cultivated peanut Arachis hypogaea provides insights into genome evolution and oil improvement.</title>
        <authorList>
            <person name="Chen X."/>
        </authorList>
    </citation>
    <scope>NUCLEOTIDE SEQUENCE [LARGE SCALE GENOMIC DNA]</scope>
    <source>
        <strain evidence="5">cv. Fuhuasheng</strain>
        <tissue evidence="4">Leaves</tissue>
    </source>
</reference>
<organism evidence="4 5">
    <name type="scientific">Arachis hypogaea</name>
    <name type="common">Peanut</name>
    <dbReference type="NCBI Taxonomy" id="3818"/>
    <lineage>
        <taxon>Eukaryota</taxon>
        <taxon>Viridiplantae</taxon>
        <taxon>Streptophyta</taxon>
        <taxon>Embryophyta</taxon>
        <taxon>Tracheophyta</taxon>
        <taxon>Spermatophyta</taxon>
        <taxon>Magnoliopsida</taxon>
        <taxon>eudicotyledons</taxon>
        <taxon>Gunneridae</taxon>
        <taxon>Pentapetalae</taxon>
        <taxon>rosids</taxon>
        <taxon>fabids</taxon>
        <taxon>Fabales</taxon>
        <taxon>Fabaceae</taxon>
        <taxon>Papilionoideae</taxon>
        <taxon>50 kb inversion clade</taxon>
        <taxon>dalbergioids sensu lato</taxon>
        <taxon>Dalbergieae</taxon>
        <taxon>Pterocarpus clade</taxon>
        <taxon>Arachis</taxon>
    </lineage>
</organism>
<keyword evidence="3" id="KW-1133">Transmembrane helix</keyword>
<keyword evidence="3" id="KW-0812">Transmembrane</keyword>
<feature type="compositionally biased region" description="Basic and acidic residues" evidence="2">
    <location>
        <begin position="234"/>
        <end position="247"/>
    </location>
</feature>
<dbReference type="EMBL" id="SDMP01000015">
    <property type="protein sequence ID" value="RYR09582.1"/>
    <property type="molecule type" value="Genomic_DNA"/>
</dbReference>
<feature type="region of interest" description="Disordered" evidence="2">
    <location>
        <begin position="234"/>
        <end position="269"/>
    </location>
</feature>
<keyword evidence="3" id="KW-0472">Membrane</keyword>
<feature type="coiled-coil region" evidence="1">
    <location>
        <begin position="338"/>
        <end position="379"/>
    </location>
</feature>
<proteinExistence type="predicted"/>
<evidence type="ECO:0000256" key="2">
    <source>
        <dbReference type="SAM" id="MobiDB-lite"/>
    </source>
</evidence>